<evidence type="ECO:0000256" key="1">
    <source>
        <dbReference type="ARBA" id="ARBA00004141"/>
    </source>
</evidence>
<name>A0ABR4PGF8_9HELO</name>
<keyword evidence="9" id="KW-1185">Reference proteome</keyword>
<evidence type="ECO:0000313" key="8">
    <source>
        <dbReference type="EMBL" id="KAL3422091.1"/>
    </source>
</evidence>
<reference evidence="8 9" key="1">
    <citation type="submission" date="2024-06" db="EMBL/GenBank/DDBJ databases">
        <title>Complete genome of Phlyctema vagabunda strain 19-DSS-EL-015.</title>
        <authorList>
            <person name="Fiorenzani C."/>
        </authorList>
    </citation>
    <scope>NUCLEOTIDE SEQUENCE [LARGE SCALE GENOMIC DNA]</scope>
    <source>
        <strain evidence="8 9">19-DSS-EL-015</strain>
    </source>
</reference>
<gene>
    <name evidence="8" type="ORF">PVAG01_06247</name>
</gene>
<comment type="subcellular location">
    <subcellularLocation>
        <location evidence="1">Membrane</location>
        <topology evidence="1">Multi-pass membrane protein</topology>
    </subcellularLocation>
</comment>
<dbReference type="Gene3D" id="1.20.1250.20">
    <property type="entry name" value="MFS general substrate transporter like domains"/>
    <property type="match status" value="1"/>
</dbReference>
<feature type="transmembrane region" description="Helical" evidence="6">
    <location>
        <begin position="359"/>
        <end position="377"/>
    </location>
</feature>
<proteinExistence type="predicted"/>
<comment type="caution">
    <text evidence="8">The sequence shown here is derived from an EMBL/GenBank/DDBJ whole genome shotgun (WGS) entry which is preliminary data.</text>
</comment>
<sequence>MAVESNPDMSSNKGQNQEDVESNRQKSKEDEPYFPADELSTPRQILFITTIFGVIGESFGITNPGQLSWLIAGYSLTVGTFILIGGRLGDEFGNKRVFVLGMCWYCLWSLVAGLAVFSTHVLFIFARVFQGMGPAMTLPNGLAILGKSYSPKRRNMSFAWFGASAPFGAIAGFLFGGLFAQVWWPWIYWSQAIALAFVSGFAAWAIPSLPVQSKRDRTLREKLVDLDIPGGLIGVLALVLFNFSWNQAVVVGWKEPYVYVCLILGILFAAAFFCIEIYYAKNPILPIAAFNSDIAFVFACTATGWACFGIWVFYIGQVALEIDGNTPLQIAAWFVPVIPSGLISALVVGKVVGKIPASYIMIVGQVAYLVGSILAASRPPHTIYWTYFFFSVLIITVGMDTSFPASAMIFSSAVPRQYQGMSASIVMTIVNYSISLGLGFAGTIETNVNHGAAVGQLEKLAGYRAALWFSVGLAALGTLLSLVYEVKGRLKNRVVEA</sequence>
<dbReference type="PANTHER" id="PTHR42718">
    <property type="entry name" value="MAJOR FACILITATOR SUPERFAMILY MULTIDRUG TRANSPORTER MFSC"/>
    <property type="match status" value="1"/>
</dbReference>
<feature type="compositionally biased region" description="Polar residues" evidence="5">
    <location>
        <begin position="7"/>
        <end position="17"/>
    </location>
</feature>
<feature type="transmembrane region" description="Helical" evidence="6">
    <location>
        <begin position="330"/>
        <end position="352"/>
    </location>
</feature>
<dbReference type="InterPro" id="IPR020846">
    <property type="entry name" value="MFS_dom"/>
</dbReference>
<evidence type="ECO:0000256" key="5">
    <source>
        <dbReference type="SAM" id="MobiDB-lite"/>
    </source>
</evidence>
<feature type="transmembrane region" description="Helical" evidence="6">
    <location>
        <begin position="186"/>
        <end position="206"/>
    </location>
</feature>
<feature type="transmembrane region" description="Helical" evidence="6">
    <location>
        <begin position="67"/>
        <end position="85"/>
    </location>
</feature>
<protein>
    <submittedName>
        <fullName evidence="8">MFS transporter</fullName>
    </submittedName>
</protein>
<dbReference type="EMBL" id="JBFCZG010000005">
    <property type="protein sequence ID" value="KAL3422091.1"/>
    <property type="molecule type" value="Genomic_DNA"/>
</dbReference>
<keyword evidence="2 6" id="KW-0812">Transmembrane</keyword>
<dbReference type="Gene3D" id="1.20.1720.10">
    <property type="entry name" value="Multidrug resistance protein D"/>
    <property type="match status" value="1"/>
</dbReference>
<dbReference type="InterPro" id="IPR036259">
    <property type="entry name" value="MFS_trans_sf"/>
</dbReference>
<evidence type="ECO:0000259" key="7">
    <source>
        <dbReference type="PROSITE" id="PS50850"/>
    </source>
</evidence>
<feature type="domain" description="Major facilitator superfamily (MFS) profile" evidence="7">
    <location>
        <begin position="1"/>
        <end position="489"/>
    </location>
</feature>
<feature type="transmembrane region" description="Helical" evidence="6">
    <location>
        <begin position="292"/>
        <end position="315"/>
    </location>
</feature>
<dbReference type="Proteomes" id="UP001629113">
    <property type="component" value="Unassembled WGS sequence"/>
</dbReference>
<feature type="transmembrane region" description="Helical" evidence="6">
    <location>
        <begin position="383"/>
        <end position="410"/>
    </location>
</feature>
<evidence type="ECO:0000256" key="2">
    <source>
        <dbReference type="ARBA" id="ARBA00022692"/>
    </source>
</evidence>
<evidence type="ECO:0000256" key="3">
    <source>
        <dbReference type="ARBA" id="ARBA00022989"/>
    </source>
</evidence>
<feature type="transmembrane region" description="Helical" evidence="6">
    <location>
        <begin position="45"/>
        <end position="61"/>
    </location>
</feature>
<feature type="transmembrane region" description="Helical" evidence="6">
    <location>
        <begin position="226"/>
        <end position="245"/>
    </location>
</feature>
<dbReference type="CDD" id="cd17476">
    <property type="entry name" value="MFS_Amf1_MDR_like"/>
    <property type="match status" value="1"/>
</dbReference>
<feature type="region of interest" description="Disordered" evidence="5">
    <location>
        <begin position="1"/>
        <end position="36"/>
    </location>
</feature>
<keyword evidence="4 6" id="KW-0472">Membrane</keyword>
<evidence type="ECO:0000256" key="4">
    <source>
        <dbReference type="ARBA" id="ARBA00023136"/>
    </source>
</evidence>
<feature type="compositionally biased region" description="Basic and acidic residues" evidence="5">
    <location>
        <begin position="21"/>
        <end position="31"/>
    </location>
</feature>
<dbReference type="SUPFAM" id="SSF103473">
    <property type="entry name" value="MFS general substrate transporter"/>
    <property type="match status" value="1"/>
</dbReference>
<feature type="transmembrane region" description="Helical" evidence="6">
    <location>
        <begin position="257"/>
        <end position="280"/>
    </location>
</feature>
<dbReference type="InterPro" id="IPR011701">
    <property type="entry name" value="MFS"/>
</dbReference>
<feature type="transmembrane region" description="Helical" evidence="6">
    <location>
        <begin position="97"/>
        <end position="118"/>
    </location>
</feature>
<keyword evidence="3 6" id="KW-1133">Transmembrane helix</keyword>
<dbReference type="PANTHER" id="PTHR42718:SF1">
    <property type="entry name" value="LOW AFFINITY AMMONIUM TRANSPORTER"/>
    <property type="match status" value="1"/>
</dbReference>
<evidence type="ECO:0000313" key="9">
    <source>
        <dbReference type="Proteomes" id="UP001629113"/>
    </source>
</evidence>
<accession>A0ABR4PGF8</accession>
<dbReference type="PROSITE" id="PS50850">
    <property type="entry name" value="MFS"/>
    <property type="match status" value="1"/>
</dbReference>
<dbReference type="Pfam" id="PF07690">
    <property type="entry name" value="MFS_1"/>
    <property type="match status" value="1"/>
</dbReference>
<feature type="transmembrane region" description="Helical" evidence="6">
    <location>
        <begin position="158"/>
        <end position="180"/>
    </location>
</feature>
<feature type="transmembrane region" description="Helical" evidence="6">
    <location>
        <begin position="422"/>
        <end position="441"/>
    </location>
</feature>
<evidence type="ECO:0000256" key="6">
    <source>
        <dbReference type="SAM" id="Phobius"/>
    </source>
</evidence>
<organism evidence="8 9">
    <name type="scientific">Phlyctema vagabunda</name>
    <dbReference type="NCBI Taxonomy" id="108571"/>
    <lineage>
        <taxon>Eukaryota</taxon>
        <taxon>Fungi</taxon>
        <taxon>Dikarya</taxon>
        <taxon>Ascomycota</taxon>
        <taxon>Pezizomycotina</taxon>
        <taxon>Leotiomycetes</taxon>
        <taxon>Helotiales</taxon>
        <taxon>Dermateaceae</taxon>
        <taxon>Phlyctema</taxon>
    </lineage>
</organism>
<feature type="transmembrane region" description="Helical" evidence="6">
    <location>
        <begin position="461"/>
        <end position="484"/>
    </location>
</feature>